<organism evidence="1 2">
    <name type="scientific">Ajellomyces capsulatus (strain H88)</name>
    <name type="common">Darling's disease fungus</name>
    <name type="synonym">Histoplasma capsulatum</name>
    <dbReference type="NCBI Taxonomy" id="544711"/>
    <lineage>
        <taxon>Eukaryota</taxon>
        <taxon>Fungi</taxon>
        <taxon>Dikarya</taxon>
        <taxon>Ascomycota</taxon>
        <taxon>Pezizomycotina</taxon>
        <taxon>Eurotiomycetes</taxon>
        <taxon>Eurotiomycetidae</taxon>
        <taxon>Onygenales</taxon>
        <taxon>Ajellomycetaceae</taxon>
        <taxon>Histoplasma</taxon>
    </lineage>
</organism>
<dbReference type="AlphaFoldDB" id="A0A8A1LLF1"/>
<reference evidence="1" key="1">
    <citation type="submission" date="2021-01" db="EMBL/GenBank/DDBJ databases">
        <title>Chromosome-level genome assembly of a human fungal pathogen reveals clustering of transcriptionally co-regulated genes.</title>
        <authorList>
            <person name="Voorhies M."/>
            <person name="Cohen S."/>
            <person name="Shea T.P."/>
            <person name="Petrus S."/>
            <person name="Munoz J.F."/>
            <person name="Poplawski S."/>
            <person name="Goldman W.E."/>
            <person name="Michael T."/>
            <person name="Cuomo C.A."/>
            <person name="Sil A."/>
            <person name="Beyhan S."/>
        </authorList>
    </citation>
    <scope>NUCLEOTIDE SEQUENCE</scope>
    <source>
        <strain evidence="1">H88</strain>
    </source>
</reference>
<sequence length="64" mass="7057">MAVCPCCNATCLLQRNKSCDKASSGSLQRVYDISHESCSEIITQTFISQRSPIYPDCQNLSPIT</sequence>
<name>A0A8A1LLF1_AJEC8</name>
<dbReference type="Proteomes" id="UP000663419">
    <property type="component" value="Chromosome 3"/>
</dbReference>
<gene>
    <name evidence="1" type="ORF">I7I53_02480</name>
</gene>
<evidence type="ECO:0000313" key="1">
    <source>
        <dbReference type="EMBL" id="QSS54809.1"/>
    </source>
</evidence>
<dbReference type="EMBL" id="CP069104">
    <property type="protein sequence ID" value="QSS54809.1"/>
    <property type="molecule type" value="Genomic_DNA"/>
</dbReference>
<proteinExistence type="predicted"/>
<protein>
    <submittedName>
        <fullName evidence="1">Uncharacterized protein</fullName>
    </submittedName>
</protein>
<accession>A0A8A1LLF1</accession>
<dbReference type="VEuPathDB" id="FungiDB:I7I53_02480"/>
<evidence type="ECO:0000313" key="2">
    <source>
        <dbReference type="Proteomes" id="UP000663419"/>
    </source>
</evidence>